<evidence type="ECO:0000256" key="1">
    <source>
        <dbReference type="SAM" id="MobiDB-lite"/>
    </source>
</evidence>
<name>A0A839IVN5_9GAMM</name>
<evidence type="ECO:0000313" key="3">
    <source>
        <dbReference type="Proteomes" id="UP000565262"/>
    </source>
</evidence>
<reference evidence="2 3" key="1">
    <citation type="submission" date="2020-08" db="EMBL/GenBank/DDBJ databases">
        <title>Oceanospirillum sp. nov. isolated from marine sediment.</title>
        <authorList>
            <person name="Ji X."/>
        </authorList>
    </citation>
    <scope>NUCLEOTIDE SEQUENCE [LARGE SCALE GENOMIC DNA]</scope>
    <source>
        <strain evidence="2 3">D5</strain>
    </source>
</reference>
<gene>
    <name evidence="2" type="ORF">H4O21_23055</name>
</gene>
<dbReference type="Proteomes" id="UP000565262">
    <property type="component" value="Unassembled WGS sequence"/>
</dbReference>
<dbReference type="SUPFAM" id="SSF57938">
    <property type="entry name" value="DnaJ/Hsp40 cysteine-rich domain"/>
    <property type="match status" value="1"/>
</dbReference>
<evidence type="ECO:0000313" key="2">
    <source>
        <dbReference type="EMBL" id="MBB1489493.1"/>
    </source>
</evidence>
<dbReference type="InterPro" id="IPR036410">
    <property type="entry name" value="HSP_DnaJ_Cys-rich_dom_sf"/>
</dbReference>
<dbReference type="EMBL" id="JACJFM010000056">
    <property type="protein sequence ID" value="MBB1489493.1"/>
    <property type="molecule type" value="Genomic_DNA"/>
</dbReference>
<proteinExistence type="predicted"/>
<feature type="region of interest" description="Disordered" evidence="1">
    <location>
        <begin position="144"/>
        <end position="164"/>
    </location>
</feature>
<dbReference type="AlphaFoldDB" id="A0A839IVN5"/>
<sequence>MTQPFTRIGSRDTFILLRSDIPVDGMPDLFLVEYAPANDPEQVRMMPVTTWNKEMFRPLHPLVCSHCGGSGKDRDRPVKPCGYCFGSGWVNCEGEPLTRDASTADALLQVSRLIQELSQQANKLNHPRVQALFKEMETEAIARSETQWRNGKGAGPSGQRHTGD</sequence>
<dbReference type="RefSeq" id="WP_182811850.1">
    <property type="nucleotide sequence ID" value="NZ_JACJFM010000056.1"/>
</dbReference>
<accession>A0A839IVN5</accession>
<organism evidence="2 3">
    <name type="scientific">Oceanospirillum sediminis</name>
    <dbReference type="NCBI Taxonomy" id="2760088"/>
    <lineage>
        <taxon>Bacteria</taxon>
        <taxon>Pseudomonadati</taxon>
        <taxon>Pseudomonadota</taxon>
        <taxon>Gammaproteobacteria</taxon>
        <taxon>Oceanospirillales</taxon>
        <taxon>Oceanospirillaceae</taxon>
        <taxon>Oceanospirillum</taxon>
    </lineage>
</organism>
<keyword evidence="3" id="KW-1185">Reference proteome</keyword>
<protein>
    <submittedName>
        <fullName evidence="2">Uncharacterized protein</fullName>
    </submittedName>
</protein>
<comment type="caution">
    <text evidence="2">The sequence shown here is derived from an EMBL/GenBank/DDBJ whole genome shotgun (WGS) entry which is preliminary data.</text>
</comment>